<protein>
    <submittedName>
        <fullName evidence="4">ABC transporter substrate-binding protein</fullName>
    </submittedName>
</protein>
<proteinExistence type="predicted"/>
<dbReference type="SUPFAM" id="SSF53850">
    <property type="entry name" value="Periplasmic binding protein-like II"/>
    <property type="match status" value="1"/>
</dbReference>
<dbReference type="RefSeq" id="WP_159262051.1">
    <property type="nucleotide sequence ID" value="NZ_CP041348.1"/>
</dbReference>
<keyword evidence="1 2" id="KW-0732">Signal</keyword>
<dbReference type="Proteomes" id="UP000464674">
    <property type="component" value="Chromosome"/>
</dbReference>
<dbReference type="SMART" id="SM00062">
    <property type="entry name" value="PBPb"/>
    <property type="match status" value="1"/>
</dbReference>
<dbReference type="AlphaFoldDB" id="A0A857FQZ4"/>
<organism evidence="4 5">
    <name type="scientific">Komagataeibacter xylinus</name>
    <name type="common">Gluconacetobacter xylinus</name>
    <dbReference type="NCBI Taxonomy" id="28448"/>
    <lineage>
        <taxon>Bacteria</taxon>
        <taxon>Pseudomonadati</taxon>
        <taxon>Pseudomonadota</taxon>
        <taxon>Alphaproteobacteria</taxon>
        <taxon>Acetobacterales</taxon>
        <taxon>Acetobacteraceae</taxon>
        <taxon>Komagataeibacter</taxon>
    </lineage>
</organism>
<name>A0A857FQZ4_KOMXY</name>
<feature type="chain" id="PRO_5032601439" evidence="2">
    <location>
        <begin position="32"/>
        <end position="300"/>
    </location>
</feature>
<dbReference type="Pfam" id="PF00497">
    <property type="entry name" value="SBP_bac_3"/>
    <property type="match status" value="1"/>
</dbReference>
<dbReference type="InterPro" id="IPR001638">
    <property type="entry name" value="Solute-binding_3/MltF_N"/>
</dbReference>
<evidence type="ECO:0000256" key="1">
    <source>
        <dbReference type="ARBA" id="ARBA00022729"/>
    </source>
</evidence>
<evidence type="ECO:0000313" key="5">
    <source>
        <dbReference type="Proteomes" id="UP000464674"/>
    </source>
</evidence>
<gene>
    <name evidence="4" type="ORF">FMA36_08995</name>
</gene>
<dbReference type="PANTHER" id="PTHR35936">
    <property type="entry name" value="MEMBRANE-BOUND LYTIC MUREIN TRANSGLYCOSYLASE F"/>
    <property type="match status" value="1"/>
</dbReference>
<dbReference type="PANTHER" id="PTHR35936:SF19">
    <property type="entry name" value="AMINO-ACID-BINDING PROTEIN YXEM-RELATED"/>
    <property type="match status" value="1"/>
</dbReference>
<dbReference type="CDD" id="cd01004">
    <property type="entry name" value="PBP2_MidA_like"/>
    <property type="match status" value="1"/>
</dbReference>
<accession>A0A857FQZ4</accession>
<reference evidence="4 5" key="1">
    <citation type="journal article" date="2020" name="Carbohydr. Polym.">
        <title>Characterization and optimization of production of bacterial cellulose from strain CGMCC 17276 based on whole-genome analysis.</title>
        <authorList>
            <person name="Lu T."/>
            <person name="Gao H."/>
            <person name="Liao B."/>
            <person name="Wu J."/>
            <person name="Zhang W."/>
            <person name="Huang J."/>
            <person name="Liu M."/>
            <person name="Huang J."/>
            <person name="Chang Z."/>
            <person name="Jin M."/>
            <person name="Yi Z."/>
            <person name="Jiang D."/>
        </authorList>
    </citation>
    <scope>NUCLEOTIDE SEQUENCE [LARGE SCALE GENOMIC DNA]</scope>
    <source>
        <strain evidence="4 5">CGMCC 17276</strain>
    </source>
</reference>
<dbReference type="EMBL" id="CP041348">
    <property type="protein sequence ID" value="QHC35600.1"/>
    <property type="molecule type" value="Genomic_DNA"/>
</dbReference>
<sequence length="300" mass="32457">MNARSAPWLRAGQIFCMTVSMLAASALPGMAQDTSPASSDLHALLPDSIKQSKVIMLATDAHHPPCEYFGGPHGEMIGFEPDLWNEIGKRLGVTIKPVSIDFDGLIPSIQSQRFDIAMQCISDSAEREKQVLFVDYGYASTLIFALESNQTISRDPLSLCGMKAATQIGTDFSASVADISQRCVAQGRSPIAASQFNSTAAVLLALGSGRVDFVLDDGGAVEEIRQASRRPIKVLDVGIPNLMIGAIMKPDNTKLAQSWLAALQQIQQDGTYDQIMKKWHTEMLSMPPVMNGATKNQKSQ</sequence>
<dbReference type="OrthoDB" id="9807134at2"/>
<evidence type="ECO:0000313" key="4">
    <source>
        <dbReference type="EMBL" id="QHC35600.1"/>
    </source>
</evidence>
<feature type="signal peptide" evidence="2">
    <location>
        <begin position="1"/>
        <end position="31"/>
    </location>
</feature>
<feature type="domain" description="Solute-binding protein family 3/N-terminal" evidence="3">
    <location>
        <begin position="54"/>
        <end position="283"/>
    </location>
</feature>
<evidence type="ECO:0000256" key="2">
    <source>
        <dbReference type="SAM" id="SignalP"/>
    </source>
</evidence>
<evidence type="ECO:0000259" key="3">
    <source>
        <dbReference type="SMART" id="SM00062"/>
    </source>
</evidence>
<dbReference type="Gene3D" id="3.40.190.10">
    <property type="entry name" value="Periplasmic binding protein-like II"/>
    <property type="match status" value="2"/>
</dbReference>